<keyword evidence="9" id="KW-1185">Reference proteome</keyword>
<dbReference type="InterPro" id="IPR000719">
    <property type="entry name" value="Prot_kinase_dom"/>
</dbReference>
<protein>
    <submittedName>
        <fullName evidence="8">Protein kinase</fullName>
    </submittedName>
</protein>
<dbReference type="PROSITE" id="PS00107">
    <property type="entry name" value="PROTEIN_KINASE_ATP"/>
    <property type="match status" value="1"/>
</dbReference>
<dbReference type="CDD" id="cd14014">
    <property type="entry name" value="STKc_PknB_like"/>
    <property type="match status" value="1"/>
</dbReference>
<proteinExistence type="predicted"/>
<keyword evidence="3 8" id="KW-0418">Kinase</keyword>
<dbReference type="PANTHER" id="PTHR43289:SF34">
    <property type="entry name" value="SERINE_THREONINE-PROTEIN KINASE YBDM-RELATED"/>
    <property type="match status" value="1"/>
</dbReference>
<keyword evidence="4 5" id="KW-0067">ATP-binding</keyword>
<dbReference type="PANTHER" id="PTHR43289">
    <property type="entry name" value="MITOGEN-ACTIVATED PROTEIN KINASE KINASE KINASE 20-RELATED"/>
    <property type="match status" value="1"/>
</dbReference>
<dbReference type="InterPro" id="IPR017441">
    <property type="entry name" value="Protein_kinase_ATP_BS"/>
</dbReference>
<evidence type="ECO:0000313" key="8">
    <source>
        <dbReference type="EMBL" id="MVZ99156.1"/>
    </source>
</evidence>
<dbReference type="Proteomes" id="UP000462055">
    <property type="component" value="Unassembled WGS sequence"/>
</dbReference>
<feature type="compositionally biased region" description="Low complexity" evidence="6">
    <location>
        <begin position="390"/>
        <end position="399"/>
    </location>
</feature>
<comment type="caution">
    <text evidence="8">The sequence shown here is derived from an EMBL/GenBank/DDBJ whole genome shotgun (WGS) entry which is preliminary data.</text>
</comment>
<feature type="domain" description="Protein kinase" evidence="7">
    <location>
        <begin position="14"/>
        <end position="266"/>
    </location>
</feature>
<feature type="compositionally biased region" description="Pro residues" evidence="6">
    <location>
        <begin position="296"/>
        <end position="317"/>
    </location>
</feature>
<evidence type="ECO:0000259" key="7">
    <source>
        <dbReference type="PROSITE" id="PS50011"/>
    </source>
</evidence>
<accession>A0A6I4M4R1</accession>
<evidence type="ECO:0000313" key="9">
    <source>
        <dbReference type="Proteomes" id="UP000462055"/>
    </source>
</evidence>
<dbReference type="Pfam" id="PF00069">
    <property type="entry name" value="Pkinase"/>
    <property type="match status" value="1"/>
</dbReference>
<dbReference type="PROSITE" id="PS00108">
    <property type="entry name" value="PROTEIN_KINASE_ST"/>
    <property type="match status" value="1"/>
</dbReference>
<evidence type="ECO:0000256" key="2">
    <source>
        <dbReference type="ARBA" id="ARBA00022741"/>
    </source>
</evidence>
<feature type="compositionally biased region" description="Polar residues" evidence="6">
    <location>
        <begin position="407"/>
        <end position="422"/>
    </location>
</feature>
<evidence type="ECO:0000256" key="4">
    <source>
        <dbReference type="ARBA" id="ARBA00022840"/>
    </source>
</evidence>
<reference evidence="8" key="1">
    <citation type="submission" date="2019-12" db="EMBL/GenBank/DDBJ databases">
        <title>Actinomadura physcomitrii sp. nov., a novel actinomycete isolated from moss [Physcomitrium sphaericum (Ludw) Fuernr].</title>
        <authorList>
            <person name="Zhuang X."/>
        </authorList>
    </citation>
    <scope>NUCLEOTIDE SEQUENCE [LARGE SCALE GENOMIC DNA]</scope>
    <source>
        <strain evidence="8">LD22</strain>
    </source>
</reference>
<gene>
    <name evidence="8" type="ORF">F8568_001890</name>
</gene>
<dbReference type="SUPFAM" id="SSF56112">
    <property type="entry name" value="Protein kinase-like (PK-like)"/>
    <property type="match status" value="1"/>
</dbReference>
<dbReference type="Gene3D" id="1.10.510.10">
    <property type="entry name" value="Transferase(Phosphotransferase) domain 1"/>
    <property type="match status" value="1"/>
</dbReference>
<evidence type="ECO:0000256" key="3">
    <source>
        <dbReference type="ARBA" id="ARBA00022777"/>
    </source>
</evidence>
<feature type="region of interest" description="Disordered" evidence="6">
    <location>
        <begin position="285"/>
        <end position="343"/>
    </location>
</feature>
<organism evidence="8 9">
    <name type="scientific">Actinomadura physcomitrii</name>
    <dbReference type="NCBI Taxonomy" id="2650748"/>
    <lineage>
        <taxon>Bacteria</taxon>
        <taxon>Bacillati</taxon>
        <taxon>Actinomycetota</taxon>
        <taxon>Actinomycetes</taxon>
        <taxon>Streptosporangiales</taxon>
        <taxon>Thermomonosporaceae</taxon>
        <taxon>Actinomadura</taxon>
    </lineage>
</organism>
<dbReference type="Gene3D" id="3.30.200.20">
    <property type="entry name" value="Phosphorylase Kinase, domain 1"/>
    <property type="match status" value="1"/>
</dbReference>
<dbReference type="EMBL" id="WBMS02000001">
    <property type="protein sequence ID" value="MVZ99156.1"/>
    <property type="molecule type" value="Genomic_DNA"/>
</dbReference>
<keyword evidence="1" id="KW-0808">Transferase</keyword>
<sequence length="536" mass="54881">MPLSTDDPRTVAGYALRARLGGGGMGRVYLSFTPGRRAVAVKVVRGELADDPEFRRRFRREVDVAQRVQGFYTAPVLDADPDAPQPWLATAYVAGPTLQEAVAEHGPLPPPTVAHILAGCAEALASVHAAGLVHRDFKPGNVLLADDGPKVIDFGIARAADASTLTRSGAVVGTPAFMAPEQITGGTIGPAADVFALGLTAFHAATGHSAFGEGNAQALMYRIVNTEPDLDGCPAELRPLIGRCLVKEPAGRPSPAEITEAAGALVTGGPSDDGRWLPPAIATTMAGYHPPDELRPPPTTPAPAPTAPPAYAGPPTGPTAYAGPPTGPAPYGPTAAFDRSSPRGGVRWPPVAAAVAGVAVLAVAAFVVHSATSGDKSGGSADEGVGGGPSTTASSASPTKFGGGFTQEYSDVSFSLPSSGTPGASFGTHGPEVTTDGSESLVSDLQYLPEADPGFIRFYDSDQAAPVDGEPDGKACYEAVKRHPISGHVNYGDLKVGTRFCVLNPTEAQLAYICLTEKPSSGALTWKATGWQAPDE</sequence>
<keyword evidence="2 5" id="KW-0547">Nucleotide-binding</keyword>
<feature type="binding site" evidence="5">
    <location>
        <position position="42"/>
    </location>
    <ligand>
        <name>ATP</name>
        <dbReference type="ChEBI" id="CHEBI:30616"/>
    </ligand>
</feature>
<evidence type="ECO:0000256" key="5">
    <source>
        <dbReference type="PROSITE-ProRule" id="PRU10141"/>
    </source>
</evidence>
<dbReference type="AlphaFoldDB" id="A0A6I4M4R1"/>
<name>A0A6I4M4R1_9ACTN</name>
<dbReference type="PROSITE" id="PS50011">
    <property type="entry name" value="PROTEIN_KINASE_DOM"/>
    <property type="match status" value="1"/>
</dbReference>
<dbReference type="GO" id="GO:0004674">
    <property type="term" value="F:protein serine/threonine kinase activity"/>
    <property type="evidence" value="ECO:0007669"/>
    <property type="project" value="TreeGrafter"/>
</dbReference>
<evidence type="ECO:0000256" key="1">
    <source>
        <dbReference type="ARBA" id="ARBA00022679"/>
    </source>
</evidence>
<dbReference type="InterPro" id="IPR011009">
    <property type="entry name" value="Kinase-like_dom_sf"/>
</dbReference>
<feature type="region of interest" description="Disordered" evidence="6">
    <location>
        <begin position="372"/>
        <end position="438"/>
    </location>
</feature>
<evidence type="ECO:0000256" key="6">
    <source>
        <dbReference type="SAM" id="MobiDB-lite"/>
    </source>
</evidence>
<dbReference type="GO" id="GO:0005524">
    <property type="term" value="F:ATP binding"/>
    <property type="evidence" value="ECO:0007669"/>
    <property type="project" value="UniProtKB-UniRule"/>
</dbReference>
<dbReference type="InterPro" id="IPR008271">
    <property type="entry name" value="Ser/Thr_kinase_AS"/>
</dbReference>